<name>A0AAE1IMY9_9FABA</name>
<evidence type="ECO:0000313" key="2">
    <source>
        <dbReference type="EMBL" id="KAK4253857.1"/>
    </source>
</evidence>
<keyword evidence="1" id="KW-1133">Transmembrane helix</keyword>
<keyword evidence="1" id="KW-0812">Transmembrane</keyword>
<accession>A0AAE1IMY9</accession>
<keyword evidence="1" id="KW-0472">Membrane</keyword>
<proteinExistence type="predicted"/>
<dbReference type="AlphaFoldDB" id="A0AAE1IMY9"/>
<dbReference type="EMBL" id="JAWXYG010000015">
    <property type="protein sequence ID" value="KAK4253857.1"/>
    <property type="molecule type" value="Genomic_DNA"/>
</dbReference>
<gene>
    <name evidence="2" type="ORF">QN277_010480</name>
</gene>
<evidence type="ECO:0000313" key="3">
    <source>
        <dbReference type="Proteomes" id="UP001293593"/>
    </source>
</evidence>
<feature type="transmembrane region" description="Helical" evidence="1">
    <location>
        <begin position="45"/>
        <end position="65"/>
    </location>
</feature>
<evidence type="ECO:0008006" key="4">
    <source>
        <dbReference type="Google" id="ProtNLM"/>
    </source>
</evidence>
<evidence type="ECO:0000256" key="1">
    <source>
        <dbReference type="SAM" id="Phobius"/>
    </source>
</evidence>
<keyword evidence="3" id="KW-1185">Reference proteome</keyword>
<protein>
    <recommendedName>
        <fullName evidence="4">Transmembrane protein</fullName>
    </recommendedName>
</protein>
<dbReference type="Proteomes" id="UP001293593">
    <property type="component" value="Unassembled WGS sequence"/>
</dbReference>
<sequence>MSVGKEVICLISVPGINWGPGSVRLPSVNDVAVGTSGPRRMMTDLMVGISLRMIIGLLLWIMGWMKGCWRVVEKKAKKASYFSDESGDEDD</sequence>
<comment type="caution">
    <text evidence="2">The sequence shown here is derived from an EMBL/GenBank/DDBJ whole genome shotgun (WGS) entry which is preliminary data.</text>
</comment>
<reference evidence="2" key="1">
    <citation type="submission" date="2023-10" db="EMBL/GenBank/DDBJ databases">
        <title>Chromosome-level genome of the transformable northern wattle, Acacia crassicarpa.</title>
        <authorList>
            <person name="Massaro I."/>
            <person name="Sinha N.R."/>
            <person name="Poethig S."/>
            <person name="Leichty A.R."/>
        </authorList>
    </citation>
    <scope>NUCLEOTIDE SEQUENCE</scope>
    <source>
        <strain evidence="2">Acra3RX</strain>
        <tissue evidence="2">Leaf</tissue>
    </source>
</reference>
<organism evidence="2 3">
    <name type="scientific">Acacia crassicarpa</name>
    <name type="common">northern wattle</name>
    <dbReference type="NCBI Taxonomy" id="499986"/>
    <lineage>
        <taxon>Eukaryota</taxon>
        <taxon>Viridiplantae</taxon>
        <taxon>Streptophyta</taxon>
        <taxon>Embryophyta</taxon>
        <taxon>Tracheophyta</taxon>
        <taxon>Spermatophyta</taxon>
        <taxon>Magnoliopsida</taxon>
        <taxon>eudicotyledons</taxon>
        <taxon>Gunneridae</taxon>
        <taxon>Pentapetalae</taxon>
        <taxon>rosids</taxon>
        <taxon>fabids</taxon>
        <taxon>Fabales</taxon>
        <taxon>Fabaceae</taxon>
        <taxon>Caesalpinioideae</taxon>
        <taxon>mimosoid clade</taxon>
        <taxon>Acacieae</taxon>
        <taxon>Acacia</taxon>
    </lineage>
</organism>